<dbReference type="AlphaFoldDB" id="A0A8K0WK05"/>
<accession>A0A8K0WK05</accession>
<dbReference type="Gene3D" id="1.25.40.20">
    <property type="entry name" value="Ankyrin repeat-containing domain"/>
    <property type="match status" value="1"/>
</dbReference>
<comment type="caution">
    <text evidence="2">The sequence shown here is derived from an EMBL/GenBank/DDBJ whole genome shotgun (WGS) entry which is preliminary data.</text>
</comment>
<dbReference type="InterPro" id="IPR036770">
    <property type="entry name" value="Ankyrin_rpt-contain_sf"/>
</dbReference>
<dbReference type="OrthoDB" id="341259at2759"/>
<evidence type="ECO:0000256" key="1">
    <source>
        <dbReference type="SAM" id="MobiDB-lite"/>
    </source>
</evidence>
<reference evidence="2" key="1">
    <citation type="journal article" date="2021" name="Nat. Commun.">
        <title>Genetic determinants of endophytism in the Arabidopsis root mycobiome.</title>
        <authorList>
            <person name="Mesny F."/>
            <person name="Miyauchi S."/>
            <person name="Thiergart T."/>
            <person name="Pickel B."/>
            <person name="Atanasova L."/>
            <person name="Karlsson M."/>
            <person name="Huettel B."/>
            <person name="Barry K.W."/>
            <person name="Haridas S."/>
            <person name="Chen C."/>
            <person name="Bauer D."/>
            <person name="Andreopoulos W."/>
            <person name="Pangilinan J."/>
            <person name="LaButti K."/>
            <person name="Riley R."/>
            <person name="Lipzen A."/>
            <person name="Clum A."/>
            <person name="Drula E."/>
            <person name="Henrissat B."/>
            <person name="Kohler A."/>
            <person name="Grigoriev I.V."/>
            <person name="Martin F.M."/>
            <person name="Hacquard S."/>
        </authorList>
    </citation>
    <scope>NUCLEOTIDE SEQUENCE</scope>
    <source>
        <strain evidence="2">MPI-CAGE-CH-0235</strain>
    </source>
</reference>
<feature type="region of interest" description="Disordered" evidence="1">
    <location>
        <begin position="304"/>
        <end position="326"/>
    </location>
</feature>
<keyword evidence="3" id="KW-1185">Reference proteome</keyword>
<evidence type="ECO:0000313" key="2">
    <source>
        <dbReference type="EMBL" id="KAH7304012.1"/>
    </source>
</evidence>
<organism evidence="2 3">
    <name type="scientific">Stachybotrys elegans</name>
    <dbReference type="NCBI Taxonomy" id="80388"/>
    <lineage>
        <taxon>Eukaryota</taxon>
        <taxon>Fungi</taxon>
        <taxon>Dikarya</taxon>
        <taxon>Ascomycota</taxon>
        <taxon>Pezizomycotina</taxon>
        <taxon>Sordariomycetes</taxon>
        <taxon>Hypocreomycetidae</taxon>
        <taxon>Hypocreales</taxon>
        <taxon>Stachybotryaceae</taxon>
        <taxon>Stachybotrys</taxon>
    </lineage>
</organism>
<protein>
    <submittedName>
        <fullName evidence="2">Uncharacterized protein</fullName>
    </submittedName>
</protein>
<dbReference type="SUPFAM" id="SSF48403">
    <property type="entry name" value="Ankyrin repeat"/>
    <property type="match status" value="1"/>
</dbReference>
<gene>
    <name evidence="2" type="ORF">B0I35DRAFT_445716</name>
</gene>
<dbReference type="EMBL" id="JAGPNK010000026">
    <property type="protein sequence ID" value="KAH7304012.1"/>
    <property type="molecule type" value="Genomic_DNA"/>
</dbReference>
<evidence type="ECO:0000313" key="3">
    <source>
        <dbReference type="Proteomes" id="UP000813444"/>
    </source>
</evidence>
<dbReference type="Proteomes" id="UP000813444">
    <property type="component" value="Unassembled WGS sequence"/>
</dbReference>
<proteinExistence type="predicted"/>
<name>A0A8K0WK05_9HYPO</name>
<sequence>MTSSVPNSRCYWASCNELRAGSISIEDYLRDHTSHIFRGVRHEYCQGQSSDDVAQRSENDVFWAATMACMLGEAPDPATEEPLISMLLACETSTWDQIQRLDDGIDTSTRVLSNPSLAQILLARTLMVGKRPLAKDMIHNVPAAPDHDLVFSPEARGGHNCSCMVEGRDFFTHRMFKGQKDNGCDIWVDMLATGWATPRHYMFLSAASGPDETHAHRLFEELVGRGLQPDWFDVQWAFAYGKAGIINLFLDKFIEANGDVPKDEDTVRALWMTVARTDEVQFFEILIQRGIGSVSTMIGPVYDTRSNREPQRSPEMPGPPQPLLHEAARTGSPAVVEWLLDHGEDNIRNSEGQTAYNYAKGWHAYISENLHFNPHHPATVRGIEKVLEVLETRGFGP</sequence>